<feature type="domain" description="APS kinase" evidence="7">
    <location>
        <begin position="24"/>
        <end position="196"/>
    </location>
</feature>
<dbReference type="GO" id="GO:0005524">
    <property type="term" value="F:ATP binding"/>
    <property type="evidence" value="ECO:0007669"/>
    <property type="project" value="UniProtKB-KW"/>
</dbReference>
<sequence length="222" mass="24671">MATNITWHHGHITRSERERQLNQRGVTLWFTGLSGSGKSTIATALERELVLKHKKALYVLDGDNIRHGLNKDLGFGPGDRQENIRRIGEVCNLFTDAGIIVLAAFVSPYKEDRDKVRALLDASQRKPNDEAPSINETAVNRRKPFVEVYIQADVATCEQRDPKGLYKKARSGEIKSFTGVSPDAPFEAPENPELVLNTGMLSVEDCVSRLVEYLSAGGYLAF</sequence>
<organism evidence="8 9">
    <name type="scientific">Cyclotella cryptica</name>
    <dbReference type="NCBI Taxonomy" id="29204"/>
    <lineage>
        <taxon>Eukaryota</taxon>
        <taxon>Sar</taxon>
        <taxon>Stramenopiles</taxon>
        <taxon>Ochrophyta</taxon>
        <taxon>Bacillariophyta</taxon>
        <taxon>Coscinodiscophyceae</taxon>
        <taxon>Thalassiosirophycidae</taxon>
        <taxon>Stephanodiscales</taxon>
        <taxon>Stephanodiscaceae</taxon>
        <taxon>Cyclotella</taxon>
    </lineage>
</organism>
<dbReference type="InterPro" id="IPR002891">
    <property type="entry name" value="APS"/>
</dbReference>
<dbReference type="AlphaFoldDB" id="A0ABD3RBI7"/>
<evidence type="ECO:0000313" key="9">
    <source>
        <dbReference type="Proteomes" id="UP001516023"/>
    </source>
</evidence>
<dbReference type="PANTHER" id="PTHR11055:SF1">
    <property type="entry name" value="PAPS SYNTHETASE, ISOFORM D"/>
    <property type="match status" value="1"/>
</dbReference>
<dbReference type="InterPro" id="IPR059117">
    <property type="entry name" value="APS_kinase_dom"/>
</dbReference>
<evidence type="ECO:0000313" key="8">
    <source>
        <dbReference type="EMBL" id="KAL3805560.1"/>
    </source>
</evidence>
<gene>
    <name evidence="8" type="ORF">HJC23_005804</name>
</gene>
<evidence type="ECO:0000256" key="3">
    <source>
        <dbReference type="ARBA" id="ARBA00022741"/>
    </source>
</evidence>
<dbReference type="HAMAP" id="MF_00065">
    <property type="entry name" value="Adenylyl_sulf_kinase"/>
    <property type="match status" value="1"/>
</dbReference>
<evidence type="ECO:0000256" key="6">
    <source>
        <dbReference type="RuleBase" id="RU004347"/>
    </source>
</evidence>
<proteinExistence type="inferred from homology"/>
<dbReference type="PANTHER" id="PTHR11055">
    <property type="entry name" value="BIFUNCTIONAL 3'-PHOSPHOADENOSINE 5'-PHOSPHOSULFATE SYNTHASE"/>
    <property type="match status" value="1"/>
</dbReference>
<dbReference type="Pfam" id="PF01583">
    <property type="entry name" value="APS_kinase"/>
    <property type="match status" value="1"/>
</dbReference>
<dbReference type="GO" id="GO:0004020">
    <property type="term" value="F:adenylylsulfate kinase activity"/>
    <property type="evidence" value="ECO:0007669"/>
    <property type="project" value="UniProtKB-EC"/>
</dbReference>
<comment type="function">
    <text evidence="6">Catalyzes the synthesis of activated sulfate.</text>
</comment>
<keyword evidence="3 6" id="KW-0547">Nucleotide-binding</keyword>
<keyword evidence="9" id="KW-1185">Reference proteome</keyword>
<dbReference type="EC" id="2.7.1.25" evidence="1 6"/>
<dbReference type="NCBIfam" id="TIGR00455">
    <property type="entry name" value="apsK"/>
    <property type="match status" value="1"/>
</dbReference>
<reference evidence="8 9" key="1">
    <citation type="journal article" date="2020" name="G3 (Bethesda)">
        <title>Improved Reference Genome for Cyclotella cryptica CCMP332, a Model for Cell Wall Morphogenesis, Salinity Adaptation, and Lipid Production in Diatoms (Bacillariophyta).</title>
        <authorList>
            <person name="Roberts W.R."/>
            <person name="Downey K.M."/>
            <person name="Ruck E.C."/>
            <person name="Traller J.C."/>
            <person name="Alverson A.J."/>
        </authorList>
    </citation>
    <scope>NUCLEOTIDE SEQUENCE [LARGE SCALE GENOMIC DNA]</scope>
    <source>
        <strain evidence="8 9">CCMP332</strain>
    </source>
</reference>
<keyword evidence="5 6" id="KW-0067">ATP-binding</keyword>
<evidence type="ECO:0000256" key="4">
    <source>
        <dbReference type="ARBA" id="ARBA00022777"/>
    </source>
</evidence>
<dbReference type="Proteomes" id="UP001516023">
    <property type="component" value="Unassembled WGS sequence"/>
</dbReference>
<evidence type="ECO:0000256" key="1">
    <source>
        <dbReference type="ARBA" id="ARBA00012121"/>
    </source>
</evidence>
<comment type="caution">
    <text evidence="8">The sequence shown here is derived from an EMBL/GenBank/DDBJ whole genome shotgun (WGS) entry which is preliminary data.</text>
</comment>
<protein>
    <recommendedName>
        <fullName evidence="1 6">Adenylyl-sulfate kinase</fullName>
        <ecNumber evidence="1 6">2.7.1.25</ecNumber>
    </recommendedName>
</protein>
<evidence type="ECO:0000256" key="2">
    <source>
        <dbReference type="ARBA" id="ARBA00022679"/>
    </source>
</evidence>
<dbReference type="FunFam" id="3.40.50.300:FF:000212">
    <property type="entry name" value="Adenylyl-sulfate kinase"/>
    <property type="match status" value="1"/>
</dbReference>
<accession>A0ABD3RBI7</accession>
<keyword evidence="2 6" id="KW-0808">Transferase</keyword>
<evidence type="ECO:0000259" key="7">
    <source>
        <dbReference type="Pfam" id="PF01583"/>
    </source>
</evidence>
<comment type="pathway">
    <text evidence="6">Sulfur metabolism; hydrogen sulfide biosynthesis; sulfite from sulfate: step 2/3.</text>
</comment>
<dbReference type="NCBIfam" id="NF003013">
    <property type="entry name" value="PRK03846.1"/>
    <property type="match status" value="1"/>
</dbReference>
<name>A0ABD3RBI7_9STRA</name>
<dbReference type="EMBL" id="JABMIG020000002">
    <property type="protein sequence ID" value="KAL3805560.1"/>
    <property type="molecule type" value="Genomic_DNA"/>
</dbReference>
<dbReference type="CDD" id="cd02027">
    <property type="entry name" value="APSK"/>
    <property type="match status" value="1"/>
</dbReference>
<dbReference type="InterPro" id="IPR027417">
    <property type="entry name" value="P-loop_NTPase"/>
</dbReference>
<comment type="similarity">
    <text evidence="6">Belongs to the APS kinase family.</text>
</comment>
<evidence type="ECO:0000256" key="5">
    <source>
        <dbReference type="ARBA" id="ARBA00022840"/>
    </source>
</evidence>
<dbReference type="Gene3D" id="3.40.50.300">
    <property type="entry name" value="P-loop containing nucleotide triphosphate hydrolases"/>
    <property type="match status" value="1"/>
</dbReference>
<dbReference type="SUPFAM" id="SSF52540">
    <property type="entry name" value="P-loop containing nucleoside triphosphate hydrolases"/>
    <property type="match status" value="1"/>
</dbReference>
<keyword evidence="4 6" id="KW-0418">Kinase</keyword>
<comment type="catalytic activity">
    <reaction evidence="6">
        <text>adenosine 5'-phosphosulfate + ATP = 3'-phosphoadenylyl sulfate + ADP + H(+)</text>
        <dbReference type="Rhea" id="RHEA:24152"/>
        <dbReference type="ChEBI" id="CHEBI:15378"/>
        <dbReference type="ChEBI" id="CHEBI:30616"/>
        <dbReference type="ChEBI" id="CHEBI:58243"/>
        <dbReference type="ChEBI" id="CHEBI:58339"/>
        <dbReference type="ChEBI" id="CHEBI:456216"/>
        <dbReference type="EC" id="2.7.1.25"/>
    </reaction>
</comment>